<sequence length="190" mass="20782">MPHRQENEIIYADAERCMTCHSCELACAVSHTDGQDMMSAIAARQPLHARNHVVAFEGGAMPMQCRQCEDAPCTFACPTGACRQADGRVDIVEQHCIGCKLCVMVCPFGAITVRSEARVAADALTNRGVAKKCDLCVDWRAAHGKSEPACVEACPTQAIRVVNLDAYRTALRAARAREIAQSHRHMRIPF</sequence>
<dbReference type="PROSITE" id="PS51379">
    <property type="entry name" value="4FE4S_FER_2"/>
    <property type="match status" value="2"/>
</dbReference>
<dbReference type="CDD" id="cd10554">
    <property type="entry name" value="HycB_like"/>
    <property type="match status" value="1"/>
</dbReference>
<evidence type="ECO:0000256" key="1">
    <source>
        <dbReference type="ARBA" id="ARBA00022448"/>
    </source>
</evidence>
<name>A0A212LF21_9HYPH</name>
<dbReference type="Pfam" id="PF12800">
    <property type="entry name" value="Fer4_4"/>
    <property type="match status" value="1"/>
</dbReference>
<dbReference type="SUPFAM" id="SSF54862">
    <property type="entry name" value="4Fe-4S ferredoxins"/>
    <property type="match status" value="1"/>
</dbReference>
<accession>A0A212LF21</accession>
<dbReference type="EMBL" id="FMJD01000007">
    <property type="protein sequence ID" value="SCM76164.1"/>
    <property type="molecule type" value="Genomic_DNA"/>
</dbReference>
<keyword evidence="7" id="KW-0411">Iron-sulfur</keyword>
<proteinExistence type="predicted"/>
<keyword evidence="2" id="KW-0004">4Fe-4S</keyword>
<keyword evidence="5" id="KW-0249">Electron transport</keyword>
<dbReference type="PROSITE" id="PS00198">
    <property type="entry name" value="4FE4S_FER_1"/>
    <property type="match status" value="1"/>
</dbReference>
<dbReference type="InterPro" id="IPR017900">
    <property type="entry name" value="4Fe4S_Fe_S_CS"/>
</dbReference>
<evidence type="ECO:0000259" key="8">
    <source>
        <dbReference type="PROSITE" id="PS51379"/>
    </source>
</evidence>
<reference evidence="9" key="1">
    <citation type="submission" date="2016-08" db="EMBL/GenBank/DDBJ databases">
        <authorList>
            <person name="Seilhamer J.J."/>
        </authorList>
    </citation>
    <scope>NUCLEOTIDE SEQUENCE</scope>
    <source>
        <strain evidence="9">86</strain>
    </source>
</reference>
<evidence type="ECO:0000256" key="5">
    <source>
        <dbReference type="ARBA" id="ARBA00022982"/>
    </source>
</evidence>
<dbReference type="PANTHER" id="PTHR43177:SF5">
    <property type="entry name" value="ANAEROBIC DIMETHYL SULFOXIDE REDUCTASE CHAIN B-RELATED"/>
    <property type="match status" value="1"/>
</dbReference>
<evidence type="ECO:0000256" key="3">
    <source>
        <dbReference type="ARBA" id="ARBA00022723"/>
    </source>
</evidence>
<dbReference type="GO" id="GO:0046872">
    <property type="term" value="F:metal ion binding"/>
    <property type="evidence" value="ECO:0007669"/>
    <property type="project" value="UniProtKB-KW"/>
</dbReference>
<evidence type="ECO:0000256" key="7">
    <source>
        <dbReference type="ARBA" id="ARBA00023014"/>
    </source>
</evidence>
<evidence type="ECO:0000256" key="4">
    <source>
        <dbReference type="ARBA" id="ARBA00022737"/>
    </source>
</evidence>
<dbReference type="AlphaFoldDB" id="A0A212LF21"/>
<dbReference type="Gene3D" id="3.30.70.20">
    <property type="match status" value="2"/>
</dbReference>
<evidence type="ECO:0000256" key="6">
    <source>
        <dbReference type="ARBA" id="ARBA00023004"/>
    </source>
</evidence>
<gene>
    <name evidence="9" type="primary">cooF</name>
    <name evidence="9" type="ORF">KL86PLE_30611</name>
</gene>
<feature type="domain" description="4Fe-4S ferredoxin-type" evidence="8">
    <location>
        <begin position="8"/>
        <end position="37"/>
    </location>
</feature>
<keyword evidence="1" id="KW-0813">Transport</keyword>
<dbReference type="InterPro" id="IPR017896">
    <property type="entry name" value="4Fe4S_Fe-S-bd"/>
</dbReference>
<evidence type="ECO:0000313" key="9">
    <source>
        <dbReference type="EMBL" id="SCM76164.1"/>
    </source>
</evidence>
<keyword evidence="3" id="KW-0479">Metal-binding</keyword>
<protein>
    <submittedName>
        <fullName evidence="9">Iron-sulfur protein</fullName>
    </submittedName>
</protein>
<keyword evidence="4" id="KW-0677">Repeat</keyword>
<dbReference type="GO" id="GO:0051539">
    <property type="term" value="F:4 iron, 4 sulfur cluster binding"/>
    <property type="evidence" value="ECO:0007669"/>
    <property type="project" value="UniProtKB-KW"/>
</dbReference>
<evidence type="ECO:0000256" key="2">
    <source>
        <dbReference type="ARBA" id="ARBA00022485"/>
    </source>
</evidence>
<keyword evidence="6" id="KW-0408">Iron</keyword>
<dbReference type="PANTHER" id="PTHR43177">
    <property type="entry name" value="PROTEIN NRFC"/>
    <property type="match status" value="1"/>
</dbReference>
<feature type="domain" description="4Fe-4S ferredoxin-type" evidence="8">
    <location>
        <begin position="87"/>
        <end position="116"/>
    </location>
</feature>
<dbReference type="InterPro" id="IPR050954">
    <property type="entry name" value="ET_IronSulfur_Cluster-Binding"/>
</dbReference>
<dbReference type="Pfam" id="PF13247">
    <property type="entry name" value="Fer4_11"/>
    <property type="match status" value="1"/>
</dbReference>
<organism evidence="9">
    <name type="scientific">uncultured Pleomorphomonas sp</name>
    <dbReference type="NCBI Taxonomy" id="442121"/>
    <lineage>
        <taxon>Bacteria</taxon>
        <taxon>Pseudomonadati</taxon>
        <taxon>Pseudomonadota</taxon>
        <taxon>Alphaproteobacteria</taxon>
        <taxon>Hyphomicrobiales</taxon>
        <taxon>Pleomorphomonadaceae</taxon>
        <taxon>Pleomorphomonas</taxon>
        <taxon>environmental samples</taxon>
    </lineage>
</organism>